<gene>
    <name evidence="6" type="ORF">TCNE_LOCUS1185</name>
</gene>
<evidence type="ECO:0000313" key="6">
    <source>
        <dbReference type="EMBL" id="VDM25648.1"/>
    </source>
</evidence>
<sequence>MSSYGGELAFDIQHSCPGPLSTEPLIVIKGNRMTLVHHHRNGGRLPAGRTERITIDTYESNYEHEDGRPASREDLMMVLADLESFLIRASHCDAKDEILGLADLEFAKGTVILLYFRFFFVFLMVSCRLISNASGSLNVTPKTFKFDELLFLFQLTCSYYEESAMRWGCWHVVRLEQWADQAGSCVCVVYLIVSVFKKVCVLHTYFYGMRL</sequence>
<dbReference type="Pfam" id="PF00052">
    <property type="entry name" value="Laminin_B"/>
    <property type="match status" value="1"/>
</dbReference>
<keyword evidence="4" id="KW-0325">Glycoprotein</keyword>
<accession>A0A3P7GSM1</accession>
<reference evidence="6" key="1">
    <citation type="submission" date="2018-11" db="EMBL/GenBank/DDBJ databases">
        <authorList>
            <consortium name="Pathogen Informatics"/>
        </authorList>
    </citation>
    <scope>NUCLEOTIDE SEQUENCE [LARGE SCALE GENOMIC DNA]</scope>
</reference>
<dbReference type="InterPro" id="IPR000034">
    <property type="entry name" value="Laminin_IV"/>
</dbReference>
<keyword evidence="2" id="KW-0677">Repeat</keyword>
<evidence type="ECO:0000256" key="1">
    <source>
        <dbReference type="ARBA" id="ARBA00022729"/>
    </source>
</evidence>
<evidence type="ECO:0000259" key="5">
    <source>
        <dbReference type="PROSITE" id="PS51115"/>
    </source>
</evidence>
<name>A0A3P7GSM1_TOXCA</name>
<feature type="domain" description="Laminin IV type A" evidence="5">
    <location>
        <begin position="1"/>
        <end position="148"/>
    </location>
</feature>
<protein>
    <recommendedName>
        <fullName evidence="5">Laminin IV type A domain-containing protein</fullName>
    </recommendedName>
</protein>
<organism evidence="6">
    <name type="scientific">Toxocara canis</name>
    <name type="common">Canine roundworm</name>
    <dbReference type="NCBI Taxonomy" id="6265"/>
    <lineage>
        <taxon>Eukaryota</taxon>
        <taxon>Metazoa</taxon>
        <taxon>Ecdysozoa</taxon>
        <taxon>Nematoda</taxon>
        <taxon>Chromadorea</taxon>
        <taxon>Rhabditida</taxon>
        <taxon>Spirurina</taxon>
        <taxon>Ascaridomorpha</taxon>
        <taxon>Ascaridoidea</taxon>
        <taxon>Toxocaridae</taxon>
        <taxon>Toxocara</taxon>
    </lineage>
</organism>
<keyword evidence="3" id="KW-1015">Disulfide bond</keyword>
<evidence type="ECO:0000256" key="4">
    <source>
        <dbReference type="ARBA" id="ARBA00023180"/>
    </source>
</evidence>
<dbReference type="SMART" id="SM00281">
    <property type="entry name" value="LamB"/>
    <property type="match status" value="1"/>
</dbReference>
<dbReference type="EMBL" id="UYWY01000802">
    <property type="protein sequence ID" value="VDM25648.1"/>
    <property type="molecule type" value="Genomic_DNA"/>
</dbReference>
<dbReference type="PROSITE" id="PS51115">
    <property type="entry name" value="LAMININ_IVA"/>
    <property type="match status" value="1"/>
</dbReference>
<evidence type="ECO:0000256" key="2">
    <source>
        <dbReference type="ARBA" id="ARBA00022737"/>
    </source>
</evidence>
<evidence type="ECO:0000256" key="3">
    <source>
        <dbReference type="ARBA" id="ARBA00023157"/>
    </source>
</evidence>
<proteinExistence type="predicted"/>
<dbReference type="AlphaFoldDB" id="A0A3P7GSM1"/>
<keyword evidence="1" id="KW-0732">Signal</keyword>